<gene>
    <name evidence="3" type="ORF">O6P43_025825</name>
</gene>
<evidence type="ECO:0000256" key="2">
    <source>
        <dbReference type="SAM" id="Phobius"/>
    </source>
</evidence>
<organism evidence="3 4">
    <name type="scientific">Quillaja saponaria</name>
    <name type="common">Soap bark tree</name>
    <dbReference type="NCBI Taxonomy" id="32244"/>
    <lineage>
        <taxon>Eukaryota</taxon>
        <taxon>Viridiplantae</taxon>
        <taxon>Streptophyta</taxon>
        <taxon>Embryophyta</taxon>
        <taxon>Tracheophyta</taxon>
        <taxon>Spermatophyta</taxon>
        <taxon>Magnoliopsida</taxon>
        <taxon>eudicotyledons</taxon>
        <taxon>Gunneridae</taxon>
        <taxon>Pentapetalae</taxon>
        <taxon>rosids</taxon>
        <taxon>fabids</taxon>
        <taxon>Fabales</taxon>
        <taxon>Quillajaceae</taxon>
        <taxon>Quillaja</taxon>
    </lineage>
</organism>
<keyword evidence="2" id="KW-0812">Transmembrane</keyword>
<protein>
    <submittedName>
        <fullName evidence="3">Hydroxyproline-rich glycoprotein family protein</fullName>
    </submittedName>
</protein>
<feature type="transmembrane region" description="Helical" evidence="2">
    <location>
        <begin position="12"/>
        <end position="30"/>
    </location>
</feature>
<dbReference type="PANTHER" id="PTHR35094:SF1">
    <property type="entry name" value="PROTEIN, PUTATIVE-RELATED"/>
    <property type="match status" value="1"/>
</dbReference>
<accession>A0AAD7LBG5</accession>
<dbReference type="EMBL" id="JARAOO010000010">
    <property type="protein sequence ID" value="KAJ7954220.1"/>
    <property type="molecule type" value="Genomic_DNA"/>
</dbReference>
<keyword evidence="2" id="KW-1133">Transmembrane helix</keyword>
<keyword evidence="2" id="KW-0472">Membrane</keyword>
<name>A0AAD7LBG5_QUISA</name>
<evidence type="ECO:0000313" key="3">
    <source>
        <dbReference type="EMBL" id="KAJ7954220.1"/>
    </source>
</evidence>
<dbReference type="PANTHER" id="PTHR35094">
    <property type="entry name" value="LEUCINE-RICH REPEAT EXTENSIN-LIKE PROTEIN 2"/>
    <property type="match status" value="1"/>
</dbReference>
<feature type="transmembrane region" description="Helical" evidence="2">
    <location>
        <begin position="114"/>
        <end position="133"/>
    </location>
</feature>
<feature type="region of interest" description="Disordered" evidence="1">
    <location>
        <begin position="32"/>
        <end position="82"/>
    </location>
</feature>
<reference evidence="3" key="1">
    <citation type="journal article" date="2023" name="Science">
        <title>Elucidation of the pathway for biosynthesis of saponin adjuvants from the soapbark tree.</title>
        <authorList>
            <person name="Reed J."/>
            <person name="Orme A."/>
            <person name="El-Demerdash A."/>
            <person name="Owen C."/>
            <person name="Martin L.B.B."/>
            <person name="Misra R.C."/>
            <person name="Kikuchi S."/>
            <person name="Rejzek M."/>
            <person name="Martin A.C."/>
            <person name="Harkess A."/>
            <person name="Leebens-Mack J."/>
            <person name="Louveau T."/>
            <person name="Stephenson M.J."/>
            <person name="Osbourn A."/>
        </authorList>
    </citation>
    <scope>NUCLEOTIDE SEQUENCE</scope>
    <source>
        <strain evidence="3">S10</strain>
    </source>
</reference>
<sequence>MLIKMHQFKFPMILNLVLLIAYVTTPINGFNSRNLDETTVPGSTEEKCIPCGQNSPPPPPPALPPPSPPPPSPKKPPSTAYCPPPPPAYIYITGPPGPNLYPIDDNFNGAYRSFSTTSPVLIGCGLLFLMAIWW</sequence>
<proteinExistence type="predicted"/>
<dbReference type="KEGG" id="qsa:O6P43_025825"/>
<comment type="caution">
    <text evidence="3">The sequence shown here is derived from an EMBL/GenBank/DDBJ whole genome shotgun (WGS) entry which is preliminary data.</text>
</comment>
<keyword evidence="4" id="KW-1185">Reference proteome</keyword>
<evidence type="ECO:0000256" key="1">
    <source>
        <dbReference type="SAM" id="MobiDB-lite"/>
    </source>
</evidence>
<evidence type="ECO:0000313" key="4">
    <source>
        <dbReference type="Proteomes" id="UP001163823"/>
    </source>
</evidence>
<feature type="compositionally biased region" description="Pro residues" evidence="1">
    <location>
        <begin position="55"/>
        <end position="82"/>
    </location>
</feature>
<dbReference type="Proteomes" id="UP001163823">
    <property type="component" value="Chromosome 10"/>
</dbReference>
<dbReference type="AlphaFoldDB" id="A0AAD7LBG5"/>